<protein>
    <recommendedName>
        <fullName evidence="8">Vacuolar import and degradation protein 21</fullName>
    </recommendedName>
</protein>
<feature type="region of interest" description="Disordered" evidence="9">
    <location>
        <begin position="707"/>
        <end position="737"/>
    </location>
</feature>
<dbReference type="GO" id="GO:0003682">
    <property type="term" value="F:chromatin binding"/>
    <property type="evidence" value="ECO:0007669"/>
    <property type="project" value="TreeGrafter"/>
</dbReference>
<evidence type="ECO:0000259" key="11">
    <source>
        <dbReference type="PROSITE" id="PS51204"/>
    </source>
</evidence>
<dbReference type="InterPro" id="IPR001005">
    <property type="entry name" value="SANT/Myb"/>
</dbReference>
<gene>
    <name evidence="12" type="ORF">M011DRAFT_512153</name>
</gene>
<feature type="region of interest" description="Disordered" evidence="9">
    <location>
        <begin position="415"/>
        <end position="552"/>
    </location>
</feature>
<proteinExistence type="inferred from homology"/>
<dbReference type="CDD" id="cd00167">
    <property type="entry name" value="SANT"/>
    <property type="match status" value="1"/>
</dbReference>
<feature type="domain" description="HSA" evidence="11">
    <location>
        <begin position="651"/>
        <end position="725"/>
    </location>
</feature>
<dbReference type="PANTHER" id="PTHR46459:SF1">
    <property type="entry name" value="E1A-BINDING PROTEIN P400"/>
    <property type="match status" value="1"/>
</dbReference>
<dbReference type="GO" id="GO:0035267">
    <property type="term" value="C:NuA4 histone acetyltransferase complex"/>
    <property type="evidence" value="ECO:0007669"/>
    <property type="project" value="TreeGrafter"/>
</dbReference>
<evidence type="ECO:0000256" key="8">
    <source>
        <dbReference type="ARBA" id="ARBA00029670"/>
    </source>
</evidence>
<feature type="compositionally biased region" description="Polar residues" evidence="9">
    <location>
        <begin position="857"/>
        <end position="867"/>
    </location>
</feature>
<feature type="region of interest" description="Disordered" evidence="9">
    <location>
        <begin position="1376"/>
        <end position="1469"/>
    </location>
</feature>
<keyword evidence="4" id="KW-0156">Chromatin regulator</keyword>
<keyword evidence="13" id="KW-1185">Reference proteome</keyword>
<evidence type="ECO:0000256" key="3">
    <source>
        <dbReference type="ARBA" id="ARBA00022763"/>
    </source>
</evidence>
<reference evidence="12" key="1">
    <citation type="journal article" date="2020" name="Stud. Mycol.">
        <title>101 Dothideomycetes genomes: a test case for predicting lifestyles and emergence of pathogens.</title>
        <authorList>
            <person name="Haridas S."/>
            <person name="Albert R."/>
            <person name="Binder M."/>
            <person name="Bloem J."/>
            <person name="Labutti K."/>
            <person name="Salamov A."/>
            <person name="Andreopoulos B."/>
            <person name="Baker S."/>
            <person name="Barry K."/>
            <person name="Bills G."/>
            <person name="Bluhm B."/>
            <person name="Cannon C."/>
            <person name="Castanera R."/>
            <person name="Culley D."/>
            <person name="Daum C."/>
            <person name="Ezra D."/>
            <person name="Gonzalez J."/>
            <person name="Henrissat B."/>
            <person name="Kuo A."/>
            <person name="Liang C."/>
            <person name="Lipzen A."/>
            <person name="Lutzoni F."/>
            <person name="Magnuson J."/>
            <person name="Mondo S."/>
            <person name="Nolan M."/>
            <person name="Ohm R."/>
            <person name="Pangilinan J."/>
            <person name="Park H.-J."/>
            <person name="Ramirez L."/>
            <person name="Alfaro M."/>
            <person name="Sun H."/>
            <person name="Tritt A."/>
            <person name="Yoshinaga Y."/>
            <person name="Zwiers L.-H."/>
            <person name="Turgeon B."/>
            <person name="Goodwin S."/>
            <person name="Spatafora J."/>
            <person name="Crous P."/>
            <person name="Grigoriev I."/>
        </authorList>
    </citation>
    <scope>NUCLEOTIDE SEQUENCE</scope>
    <source>
        <strain evidence="12">CBS 119925</strain>
    </source>
</reference>
<accession>A0A6A6VHG1</accession>
<evidence type="ECO:0000256" key="1">
    <source>
        <dbReference type="ARBA" id="ARBA00004123"/>
    </source>
</evidence>
<feature type="compositionally biased region" description="Basic and acidic residues" evidence="9">
    <location>
        <begin position="314"/>
        <end position="325"/>
    </location>
</feature>
<feature type="compositionally biased region" description="Basic and acidic residues" evidence="9">
    <location>
        <begin position="265"/>
        <end position="278"/>
    </location>
</feature>
<evidence type="ECO:0000256" key="6">
    <source>
        <dbReference type="ARBA" id="ARBA00023242"/>
    </source>
</evidence>
<keyword evidence="5" id="KW-0234">DNA repair</keyword>
<feature type="domain" description="Myb-like" evidence="10">
    <location>
        <begin position="920"/>
        <end position="980"/>
    </location>
</feature>
<dbReference type="InterPro" id="IPR009057">
    <property type="entry name" value="Homeodomain-like_sf"/>
</dbReference>
<dbReference type="OrthoDB" id="5364245at2759"/>
<feature type="compositionally biased region" description="Basic and acidic residues" evidence="9">
    <location>
        <begin position="842"/>
        <end position="851"/>
    </location>
</feature>
<sequence>MRRRKIAPISFYCRRGADIALHRTCELSRKRKLRELYNVNALLTATHPPQLQADLVISSEPSENERRFLESNDITKGLRFSEASLPYPFQSSPLPSTLPFQPSPKSVFSPLPKQKPSPIAPPQASLEEQLRAASASPSVTQPFRPPAQQGASGLTERPGLSTNSPSDVPKHSVVDEPALPFIDISGTVSASASPASGAQEKGSVALPEGPSADPKLVVPPSAEDEAALPDVALEQAKPKPAQVVHLPPQEVQEARLKETKKRLEKAREQERKDEERSHIPVTNPTADVTSSPSSTVGPFSQATPHPTHQSPDTSPDRESFVDRTETAVSADVAAQKAREEKEEHERRLQLEMQMAREEARGDVSPTPEIERQLEEEQAIRLARDGRSRLSESQPFAVPHSLTEHVEEMVGDVAQAKLSSDTKEDGVPPASAPSADTSTIIPPEVQLPQDDKTTNNSIEDGLKRIPAVGDHPTPPADTDVEMHDAPDTTKMSTTQVEQESKPQTEQMPIIDVASEQRESTAIPTPGSSNPSAPSASPERATRPKQKQKQVSTVVFAKQDPQKSLRELQIHNADYASLQGACDDPNRDYLQGLFNFQAHHPPRSVPLYDLVDKAQKTLTTAGFIATLRENSDYKILKRVYQLQNANRWSLRQLRKSAEPPRPTSHIDHLLKEMKWMQTDFKEERKWKRSLAATFATWCAKFVNSSPEERASLRVRAKAPARRHSSNADDETMIDAPTPDLVHSGANETESESFADDDEFAAMRLPSTPADMFTLGYDDVVMKMHRTPASDSMLMELPMYRPNLETSKDVTPASFCDPPILPVSKFITGKLVSKVQGPPRPRSRYKYDFEDEPHVPPSRAGTSAELSRPSTPGRILYHRNDLPPESTEVALFHPENKHVRDRLHAAHHFKPPNEFNMPPVSFFENRASSQWLWEEDQKLRTLVKEFTFNWSLVAQELSLPSQFVPGWARRTPWECFERWVQMEGLPGDMGKTSYFRTYTGRLEQAKRTVLAQHQAQQQLLQQQAQAGQTISAQALRRSSNHPVRVPRRRDCRHLSLIDTMKKLAKKREQQAHKTAESQKAAALRKAHEPAAPKQNATTPQELSRLKWEAEEKKRLQLVQHNNNMRLTRTQQALAQRQMQQQLQGQPGMPNASLAGPRVNANISTPVQMAASLGQQAPSTGNANLTPRHPGQQAMQANFPNTNLSTMPMSTPGVPQAQMQTTPQSMGMANNARMAPPDVRLAAMQRSQYPVANQHQMQMSQQQQLNMVNSMSNMNMGAGTPGNANMMANMAAPSVNGSLGTTVNGTPNTAGSPRMNQMGSHLQGPARPLSSGHIPSFPQIQNQLKQQHPDWNDQQLHKAATENLQRLIMRQRTVSSAMSAAAGSSTGVTSSPQIGNNMYLPTNGLSNSPSPGSVHAYQTQLMRQQQEMLKQRQQQQQSGSPGLNARPMSRSATPHNPQQLGMQSPGAVPQPHT</sequence>
<feature type="region of interest" description="Disordered" evidence="9">
    <location>
        <begin position="830"/>
        <end position="870"/>
    </location>
</feature>
<keyword evidence="3" id="KW-0227">DNA damage</keyword>
<comment type="similarity">
    <text evidence="2">Belongs to the EAF1 family.</text>
</comment>
<feature type="region of interest" description="Disordered" evidence="9">
    <location>
        <begin position="1060"/>
        <end position="1098"/>
    </location>
</feature>
<feature type="compositionally biased region" description="Basic and acidic residues" evidence="9">
    <location>
        <begin position="336"/>
        <end position="347"/>
    </location>
</feature>
<feature type="compositionally biased region" description="Low complexity" evidence="9">
    <location>
        <begin position="1416"/>
        <end position="1433"/>
    </location>
</feature>
<dbReference type="SMART" id="SM00573">
    <property type="entry name" value="HSA"/>
    <property type="match status" value="1"/>
</dbReference>
<feature type="compositionally biased region" description="Low complexity" evidence="9">
    <location>
        <begin position="522"/>
        <end position="536"/>
    </location>
</feature>
<feature type="region of interest" description="Disordered" evidence="9">
    <location>
        <begin position="1027"/>
        <end position="1047"/>
    </location>
</feature>
<feature type="region of interest" description="Disordered" evidence="9">
    <location>
        <begin position="1128"/>
        <end position="1155"/>
    </location>
</feature>
<evidence type="ECO:0000313" key="13">
    <source>
        <dbReference type="Proteomes" id="UP000799440"/>
    </source>
</evidence>
<dbReference type="Gene3D" id="1.10.10.60">
    <property type="entry name" value="Homeodomain-like"/>
    <property type="match status" value="1"/>
</dbReference>
<dbReference type="InterPro" id="IPR014012">
    <property type="entry name" value="HSA_dom"/>
</dbReference>
<keyword evidence="6" id="KW-0539">Nucleus</keyword>
<dbReference type="Pfam" id="PF07529">
    <property type="entry name" value="HSA"/>
    <property type="match status" value="1"/>
</dbReference>
<dbReference type="PROSITE" id="PS51204">
    <property type="entry name" value="HSA"/>
    <property type="match status" value="1"/>
</dbReference>
<feature type="compositionally biased region" description="Polar residues" evidence="9">
    <location>
        <begin position="92"/>
        <end position="106"/>
    </location>
</feature>
<evidence type="ECO:0000256" key="7">
    <source>
        <dbReference type="ARBA" id="ARBA00025178"/>
    </source>
</evidence>
<dbReference type="PROSITE" id="PS50090">
    <property type="entry name" value="MYB_LIKE"/>
    <property type="match status" value="1"/>
</dbReference>
<evidence type="ECO:0000256" key="5">
    <source>
        <dbReference type="ARBA" id="ARBA00023204"/>
    </source>
</evidence>
<dbReference type="GO" id="GO:0006281">
    <property type="term" value="P:DNA repair"/>
    <property type="evidence" value="ECO:0007669"/>
    <property type="project" value="UniProtKB-KW"/>
</dbReference>
<comment type="function">
    <text evidence="7">Component of the NuA4 histone acetyltransferase complex which is involved in transcriptional activation of selected genes principally by acetylation of nucleosomal histone H4 and H2A. The NuA4 complex is also involved in DNA repair.</text>
</comment>
<feature type="compositionally biased region" description="Polar residues" evidence="9">
    <location>
        <begin position="280"/>
        <end position="313"/>
    </location>
</feature>
<feature type="compositionally biased region" description="Low complexity" evidence="9">
    <location>
        <begin position="1376"/>
        <end position="1387"/>
    </location>
</feature>
<organism evidence="12 13">
    <name type="scientific">Sporormia fimetaria CBS 119925</name>
    <dbReference type="NCBI Taxonomy" id="1340428"/>
    <lineage>
        <taxon>Eukaryota</taxon>
        <taxon>Fungi</taxon>
        <taxon>Dikarya</taxon>
        <taxon>Ascomycota</taxon>
        <taxon>Pezizomycotina</taxon>
        <taxon>Dothideomycetes</taxon>
        <taxon>Pleosporomycetidae</taxon>
        <taxon>Pleosporales</taxon>
        <taxon>Sporormiaceae</taxon>
        <taxon>Sporormia</taxon>
    </lineage>
</organism>
<comment type="subcellular location">
    <subcellularLocation>
        <location evidence="1">Nucleus</location>
    </subcellularLocation>
</comment>
<evidence type="ECO:0000313" key="12">
    <source>
        <dbReference type="EMBL" id="KAF2750025.1"/>
    </source>
</evidence>
<dbReference type="GO" id="GO:0005634">
    <property type="term" value="C:nucleus"/>
    <property type="evidence" value="ECO:0007669"/>
    <property type="project" value="UniProtKB-SubCell"/>
</dbReference>
<feature type="compositionally biased region" description="Basic residues" evidence="9">
    <location>
        <begin position="710"/>
        <end position="722"/>
    </location>
</feature>
<feature type="region of interest" description="Disordered" evidence="9">
    <location>
        <begin position="188"/>
        <end position="347"/>
    </location>
</feature>
<dbReference type="Proteomes" id="UP000799440">
    <property type="component" value="Unassembled WGS sequence"/>
</dbReference>
<feature type="compositionally biased region" description="Basic and acidic residues" evidence="9">
    <location>
        <begin position="1060"/>
        <end position="1073"/>
    </location>
</feature>
<dbReference type="EMBL" id="MU006565">
    <property type="protein sequence ID" value="KAF2750025.1"/>
    <property type="molecule type" value="Genomic_DNA"/>
</dbReference>
<dbReference type="SUPFAM" id="SSF46689">
    <property type="entry name" value="Homeodomain-like"/>
    <property type="match status" value="1"/>
</dbReference>
<dbReference type="GO" id="GO:0006325">
    <property type="term" value="P:chromatin organization"/>
    <property type="evidence" value="ECO:0007669"/>
    <property type="project" value="UniProtKB-KW"/>
</dbReference>
<feature type="compositionally biased region" description="Polar residues" evidence="9">
    <location>
        <begin position="488"/>
        <end position="505"/>
    </location>
</feature>
<evidence type="ECO:0000256" key="2">
    <source>
        <dbReference type="ARBA" id="ARBA00008913"/>
    </source>
</evidence>
<feature type="compositionally biased region" description="Polar residues" evidence="9">
    <location>
        <begin position="1388"/>
        <end position="1415"/>
    </location>
</feature>
<feature type="compositionally biased region" description="Polar residues" evidence="9">
    <location>
        <begin position="1446"/>
        <end position="1458"/>
    </location>
</feature>
<dbReference type="PANTHER" id="PTHR46459">
    <property type="entry name" value="E1A-BINDING PROTEIN P400-RELATED"/>
    <property type="match status" value="1"/>
</dbReference>
<evidence type="ECO:0000259" key="10">
    <source>
        <dbReference type="PROSITE" id="PS50090"/>
    </source>
</evidence>
<feature type="compositionally biased region" description="Low complexity" evidence="9">
    <location>
        <begin position="1128"/>
        <end position="1146"/>
    </location>
</feature>
<dbReference type="Pfam" id="PF13921">
    <property type="entry name" value="Myb_DNA-bind_6"/>
    <property type="match status" value="1"/>
</dbReference>
<evidence type="ECO:0000256" key="4">
    <source>
        <dbReference type="ARBA" id="ARBA00022853"/>
    </source>
</evidence>
<dbReference type="SMART" id="SM00717">
    <property type="entry name" value="SANT"/>
    <property type="match status" value="1"/>
</dbReference>
<evidence type="ECO:0000256" key="9">
    <source>
        <dbReference type="SAM" id="MobiDB-lite"/>
    </source>
</evidence>
<feature type="region of interest" description="Disordered" evidence="9">
    <location>
        <begin position="92"/>
        <end position="173"/>
    </location>
</feature>
<name>A0A6A6VHG1_9PLEO</name>